<proteinExistence type="predicted"/>
<feature type="transmembrane region" description="Helical" evidence="1">
    <location>
        <begin position="65"/>
        <end position="91"/>
    </location>
</feature>
<organism evidence="2 3">
    <name type="scientific">Legionella lytica</name>
    <dbReference type="NCBI Taxonomy" id="96232"/>
    <lineage>
        <taxon>Bacteria</taxon>
        <taxon>Pseudomonadati</taxon>
        <taxon>Pseudomonadota</taxon>
        <taxon>Gammaproteobacteria</taxon>
        <taxon>Legionellales</taxon>
        <taxon>Legionellaceae</taxon>
        <taxon>Legionella</taxon>
    </lineage>
</organism>
<name>A0ABW8D8T1_9GAMM</name>
<comment type="caution">
    <text evidence="2">The sequence shown here is derived from an EMBL/GenBank/DDBJ whole genome shotgun (WGS) entry which is preliminary data.</text>
</comment>
<accession>A0ABW8D8T1</accession>
<feature type="transmembrane region" description="Helical" evidence="1">
    <location>
        <begin position="97"/>
        <end position="123"/>
    </location>
</feature>
<dbReference type="Proteomes" id="UP001615550">
    <property type="component" value="Unassembled WGS sequence"/>
</dbReference>
<evidence type="ECO:0000313" key="3">
    <source>
        <dbReference type="Proteomes" id="UP001615550"/>
    </source>
</evidence>
<reference evidence="2 3" key="1">
    <citation type="submission" date="2024-08" db="EMBL/GenBank/DDBJ databases">
        <title>Draft Genome Sequence of Legionella lytica strain DSB2004, Isolated From a Fire Sprinkler System.</title>
        <authorList>
            <person name="Everhart A.D."/>
            <person name="Kidane D.T."/>
            <person name="Farone A.L."/>
            <person name="Farone M.B."/>
        </authorList>
    </citation>
    <scope>NUCLEOTIDE SEQUENCE [LARGE SCALE GENOMIC DNA]</scope>
    <source>
        <strain evidence="2 3">DSB2004</strain>
    </source>
</reference>
<dbReference type="EMBL" id="JBGORX010000004">
    <property type="protein sequence ID" value="MFJ1269123.1"/>
    <property type="molecule type" value="Genomic_DNA"/>
</dbReference>
<evidence type="ECO:0000313" key="2">
    <source>
        <dbReference type="EMBL" id="MFJ1269123.1"/>
    </source>
</evidence>
<dbReference type="PANTHER" id="PTHR36109:SF2">
    <property type="entry name" value="MEMBRANE PROTEIN"/>
    <property type="match status" value="1"/>
</dbReference>
<dbReference type="RefSeq" id="WP_400187948.1">
    <property type="nucleotide sequence ID" value="NZ_JBGORX010000004.1"/>
</dbReference>
<keyword evidence="1" id="KW-0812">Transmembrane</keyword>
<keyword evidence="3" id="KW-1185">Reference proteome</keyword>
<dbReference type="InterPro" id="IPR052948">
    <property type="entry name" value="Low_temp-induced_all0457"/>
</dbReference>
<gene>
    <name evidence="2" type="ORF">ACD661_11180</name>
</gene>
<protein>
    <submittedName>
        <fullName evidence="2">Uncharacterized protein</fullName>
    </submittedName>
</protein>
<keyword evidence="1" id="KW-0472">Membrane</keyword>
<keyword evidence="1" id="KW-1133">Transmembrane helix</keyword>
<sequence length="167" mass="17028">MNEHKDMHITTEVFNTPEAAEKAYQDAIDAGYSPQDITVMMSEDSRKKYYNSVLVKEGSKASEGLAVGGTTGAAVGGIVGALAALGTSLLIPGLGLVIAGPIAAGLAGAGAGGITGGLVGSLIGWGISEDKAKVIETEIQSGGIALGVNETLPDSNLTSKWEKYRDY</sequence>
<evidence type="ECO:0000256" key="1">
    <source>
        <dbReference type="SAM" id="Phobius"/>
    </source>
</evidence>
<dbReference type="PANTHER" id="PTHR36109">
    <property type="entry name" value="MEMBRANE PROTEIN-RELATED"/>
    <property type="match status" value="1"/>
</dbReference>